<reference evidence="2 3" key="1">
    <citation type="submission" date="2024-08" db="EMBL/GenBank/DDBJ databases">
        <title>Pantoea ronii - a newly identified human opportunistic pathogen.</title>
        <authorList>
            <person name="Keidar-Friedman D."/>
            <person name="Sorek N."/>
            <person name="Leshin-Carmel D."/>
            <person name="Tsur A."/>
            <person name="Amsalem M."/>
            <person name="Tolkach D."/>
            <person name="Brosh-Nissimov T."/>
        </authorList>
    </citation>
    <scope>NUCLEOTIDE SEQUENCE [LARGE SCALE GENOMIC DNA]</scope>
    <source>
        <strain evidence="2 3">AA23256</strain>
    </source>
</reference>
<proteinExistence type="predicted"/>
<feature type="transmembrane region" description="Helical" evidence="1">
    <location>
        <begin position="45"/>
        <end position="65"/>
    </location>
</feature>
<dbReference type="RefSeq" id="WP_397213822.1">
    <property type="nucleotide sequence ID" value="NZ_JBGFSN010000004.1"/>
</dbReference>
<sequence>MNNQEWKDALYENGFSAEEISILQDYIVKDNTNYLSLLKELKKRLFFSLSIIFMLLIVLIYKFMAGNQSEIIVFSITVLICSTLLYILTPAKLAYKATRILKKLNY</sequence>
<comment type="caution">
    <text evidence="2">The sequence shown here is derived from an EMBL/GenBank/DDBJ whole genome shotgun (WGS) entry which is preliminary data.</text>
</comment>
<dbReference type="EMBL" id="JBGFSN010000004">
    <property type="protein sequence ID" value="MFH8134225.1"/>
    <property type="molecule type" value="Genomic_DNA"/>
</dbReference>
<keyword evidence="1" id="KW-0472">Membrane</keyword>
<feature type="transmembrane region" description="Helical" evidence="1">
    <location>
        <begin position="71"/>
        <end position="95"/>
    </location>
</feature>
<evidence type="ECO:0000313" key="2">
    <source>
        <dbReference type="EMBL" id="MFH8134225.1"/>
    </source>
</evidence>
<dbReference type="Proteomes" id="UP001611251">
    <property type="component" value="Unassembled WGS sequence"/>
</dbReference>
<keyword evidence="3" id="KW-1185">Reference proteome</keyword>
<protein>
    <recommendedName>
        <fullName evidence="4">DUF2157 domain-containing protein</fullName>
    </recommendedName>
</protein>
<keyword evidence="1" id="KW-0812">Transmembrane</keyword>
<accession>A0ABW7PWR6</accession>
<gene>
    <name evidence="2" type="ORF">ABU178_08565</name>
</gene>
<keyword evidence="1" id="KW-1133">Transmembrane helix</keyword>
<evidence type="ECO:0000313" key="3">
    <source>
        <dbReference type="Proteomes" id="UP001611251"/>
    </source>
</evidence>
<name>A0ABW7PWR6_9GAMM</name>
<evidence type="ECO:0000256" key="1">
    <source>
        <dbReference type="SAM" id="Phobius"/>
    </source>
</evidence>
<organism evidence="2 3">
    <name type="scientific">Pantoea osteomyelitidis</name>
    <dbReference type="NCBI Taxonomy" id="3230026"/>
    <lineage>
        <taxon>Bacteria</taxon>
        <taxon>Pseudomonadati</taxon>
        <taxon>Pseudomonadota</taxon>
        <taxon>Gammaproteobacteria</taxon>
        <taxon>Enterobacterales</taxon>
        <taxon>Erwiniaceae</taxon>
        <taxon>Pantoea</taxon>
    </lineage>
</organism>
<evidence type="ECO:0008006" key="4">
    <source>
        <dbReference type="Google" id="ProtNLM"/>
    </source>
</evidence>